<organism evidence="1">
    <name type="scientific">Timema douglasi</name>
    <name type="common">Walking stick</name>
    <dbReference type="NCBI Taxonomy" id="61478"/>
    <lineage>
        <taxon>Eukaryota</taxon>
        <taxon>Metazoa</taxon>
        <taxon>Ecdysozoa</taxon>
        <taxon>Arthropoda</taxon>
        <taxon>Hexapoda</taxon>
        <taxon>Insecta</taxon>
        <taxon>Pterygota</taxon>
        <taxon>Neoptera</taxon>
        <taxon>Polyneoptera</taxon>
        <taxon>Phasmatodea</taxon>
        <taxon>Timematodea</taxon>
        <taxon>Timematoidea</taxon>
        <taxon>Timematidae</taxon>
        <taxon>Timema</taxon>
    </lineage>
</organism>
<dbReference type="AlphaFoldDB" id="A0A7R8VWD9"/>
<reference evidence="1" key="1">
    <citation type="submission" date="2020-11" db="EMBL/GenBank/DDBJ databases">
        <authorList>
            <person name="Tran Van P."/>
        </authorList>
    </citation>
    <scope>NUCLEOTIDE SEQUENCE</scope>
</reference>
<accession>A0A7R8VWD9</accession>
<name>A0A7R8VWD9_TIMDO</name>
<proteinExistence type="predicted"/>
<evidence type="ECO:0000313" key="1">
    <source>
        <dbReference type="EMBL" id="CAD7204022.1"/>
    </source>
</evidence>
<gene>
    <name evidence="1" type="ORF">TDIB3V08_LOCUS10184</name>
</gene>
<dbReference type="EMBL" id="OA571526">
    <property type="protein sequence ID" value="CAD7204022.1"/>
    <property type="molecule type" value="Genomic_DNA"/>
</dbReference>
<sequence>MIMQCFNTLTKGTGRQLLCPSWDHSILELQVIRGTCARGQPPCQGTNFKSVGKTLTTVPELRLTCHLWAKRSLPPKQHVTWDVTDVKKIFCQHWWTRRKRTVHNRQNPAAHYYGQVAFPKVAYRKPPMTVGIFWKEASLIYSSYGSGVRCVRVGLQSQVASFSGANFDENRAFPTGEVAAILVFIILNPYYESTLDRFNRAQITLKFGSYGNVDIYPNLKFDYFDDLQGVD</sequence>
<protein>
    <submittedName>
        <fullName evidence="1">Uncharacterized protein</fullName>
    </submittedName>
</protein>